<dbReference type="PROSITE" id="PS51689">
    <property type="entry name" value="SAM_RNA_A_N6_MT"/>
    <property type="match status" value="1"/>
</dbReference>
<evidence type="ECO:0000256" key="1">
    <source>
        <dbReference type="ARBA" id="ARBA00022490"/>
    </source>
</evidence>
<evidence type="ECO:0000256" key="9">
    <source>
        <dbReference type="SAM" id="MobiDB-lite"/>
    </source>
</evidence>
<dbReference type="EC" id="2.1.1.182" evidence="7"/>
<evidence type="ECO:0000256" key="5">
    <source>
        <dbReference type="ARBA" id="ARBA00022691"/>
    </source>
</evidence>
<feature type="binding site" evidence="7 8">
    <location>
        <position position="110"/>
    </location>
    <ligand>
        <name>S-adenosyl-L-methionine</name>
        <dbReference type="ChEBI" id="CHEBI:59789"/>
    </ligand>
</feature>
<evidence type="ECO:0000256" key="3">
    <source>
        <dbReference type="ARBA" id="ARBA00022603"/>
    </source>
</evidence>
<dbReference type="Pfam" id="PF00398">
    <property type="entry name" value="RrnaAD"/>
    <property type="match status" value="1"/>
</dbReference>
<feature type="binding site" evidence="7 8">
    <location>
        <position position="89"/>
    </location>
    <ligand>
        <name>S-adenosyl-L-methionine</name>
        <dbReference type="ChEBI" id="CHEBI:59789"/>
    </ligand>
</feature>
<dbReference type="GO" id="GO:0003723">
    <property type="term" value="F:RNA binding"/>
    <property type="evidence" value="ECO:0007669"/>
    <property type="project" value="UniProtKB-UniRule"/>
</dbReference>
<dbReference type="PROSITE" id="PS01131">
    <property type="entry name" value="RRNA_A_DIMETH"/>
    <property type="match status" value="1"/>
</dbReference>
<dbReference type="InterPro" id="IPR001737">
    <property type="entry name" value="KsgA/Erm"/>
</dbReference>
<dbReference type="SMART" id="SM00650">
    <property type="entry name" value="rADc"/>
    <property type="match status" value="1"/>
</dbReference>
<dbReference type="FunFam" id="1.10.8.100:FF:000001">
    <property type="entry name" value="Ribosomal RNA small subunit methyltransferase A"/>
    <property type="match status" value="1"/>
</dbReference>
<dbReference type="InterPro" id="IPR029063">
    <property type="entry name" value="SAM-dependent_MTases_sf"/>
</dbReference>
<comment type="subcellular location">
    <subcellularLocation>
        <location evidence="7">Cytoplasm</location>
    </subcellularLocation>
</comment>
<dbReference type="NCBIfam" id="TIGR00755">
    <property type="entry name" value="ksgA"/>
    <property type="match status" value="1"/>
</dbReference>
<dbReference type="GO" id="GO:0005829">
    <property type="term" value="C:cytosol"/>
    <property type="evidence" value="ECO:0007669"/>
    <property type="project" value="TreeGrafter"/>
</dbReference>
<dbReference type="HAMAP" id="MF_00607">
    <property type="entry name" value="16SrRNA_methyltr_A"/>
    <property type="match status" value="1"/>
</dbReference>
<keyword evidence="3 7" id="KW-0489">Methyltransferase</keyword>
<evidence type="ECO:0000313" key="11">
    <source>
        <dbReference type="EMBL" id="VFJ68299.1"/>
    </source>
</evidence>
<dbReference type="InterPro" id="IPR011530">
    <property type="entry name" value="rRNA_adenine_dimethylase"/>
</dbReference>
<organism evidence="11">
    <name type="scientific">Candidatus Kentrum sp. FW</name>
    <dbReference type="NCBI Taxonomy" id="2126338"/>
    <lineage>
        <taxon>Bacteria</taxon>
        <taxon>Pseudomonadati</taxon>
        <taxon>Pseudomonadota</taxon>
        <taxon>Gammaproteobacteria</taxon>
        <taxon>Candidatus Kentrum</taxon>
    </lineage>
</organism>
<feature type="binding site" evidence="7 8">
    <location>
        <position position="64"/>
    </location>
    <ligand>
        <name>S-adenosyl-L-methionine</name>
        <dbReference type="ChEBI" id="CHEBI:59789"/>
    </ligand>
</feature>
<evidence type="ECO:0000256" key="6">
    <source>
        <dbReference type="ARBA" id="ARBA00022884"/>
    </source>
</evidence>
<sequence length="289" mass="31849">MTKREYFHARKRFGQHFLHDPAIIRRIVSSVGVEVGQVIVEIGPGLGALTNPLLAVAEHLHVVELDRDLARRLDEEFGHRDNFHLHRADALGFDFGALKGGRGRLRVVGNLPYNISTPLLFHLLAQSGDIEDMHLMFQREVANRIVASPGSAHYGRLSVMTQWHCRAEKIFDIGPGAFTPPPRVTSSVVRLETRAAPPARVSDQEVFGQLVARAFSHRRKTLRNCLRGWLTPAGIMAAGVDPGARPETLDLRDFASLSNQVGGGPGTVRGYETEQETGASGERVPRPEP</sequence>
<comment type="similarity">
    <text evidence="7">Belongs to the class I-like SAM-binding methyltransferase superfamily. rRNA adenine N(6)-methyltransferase family. RsmA subfamily.</text>
</comment>
<dbReference type="PANTHER" id="PTHR11727:SF7">
    <property type="entry name" value="DIMETHYLADENOSINE TRANSFERASE-RELATED"/>
    <property type="match status" value="1"/>
</dbReference>
<dbReference type="InterPro" id="IPR020596">
    <property type="entry name" value="rRNA_Ade_Mease_Trfase_CS"/>
</dbReference>
<proteinExistence type="inferred from homology"/>
<keyword evidence="1 7" id="KW-0963">Cytoplasm</keyword>
<feature type="binding site" evidence="7 8">
    <location>
        <position position="16"/>
    </location>
    <ligand>
        <name>S-adenosyl-L-methionine</name>
        <dbReference type="ChEBI" id="CHEBI:59789"/>
    </ligand>
</feature>
<gene>
    <name evidence="7" type="primary">rsmA</name>
    <name evidence="7" type="synonym">ksgA</name>
    <name evidence="11" type="ORF">BECKFW1821B_GA0114236_11429</name>
</gene>
<comment type="catalytic activity">
    <reaction evidence="7">
        <text>adenosine(1518)/adenosine(1519) in 16S rRNA + 4 S-adenosyl-L-methionine = N(6)-dimethyladenosine(1518)/N(6)-dimethyladenosine(1519) in 16S rRNA + 4 S-adenosyl-L-homocysteine + 4 H(+)</text>
        <dbReference type="Rhea" id="RHEA:19609"/>
        <dbReference type="Rhea" id="RHEA-COMP:10232"/>
        <dbReference type="Rhea" id="RHEA-COMP:10233"/>
        <dbReference type="ChEBI" id="CHEBI:15378"/>
        <dbReference type="ChEBI" id="CHEBI:57856"/>
        <dbReference type="ChEBI" id="CHEBI:59789"/>
        <dbReference type="ChEBI" id="CHEBI:74411"/>
        <dbReference type="ChEBI" id="CHEBI:74493"/>
        <dbReference type="EC" id="2.1.1.182"/>
    </reaction>
</comment>
<dbReference type="Gene3D" id="1.10.8.100">
    <property type="entry name" value="Ribosomal RNA adenine dimethylase-like, domain 2"/>
    <property type="match status" value="1"/>
</dbReference>
<feature type="binding site" evidence="7 8">
    <location>
        <position position="18"/>
    </location>
    <ligand>
        <name>S-adenosyl-L-methionine</name>
        <dbReference type="ChEBI" id="CHEBI:59789"/>
    </ligand>
</feature>
<keyword evidence="4 7" id="KW-0808">Transferase</keyword>
<feature type="binding site" evidence="7 8">
    <location>
        <position position="43"/>
    </location>
    <ligand>
        <name>S-adenosyl-L-methionine</name>
        <dbReference type="ChEBI" id="CHEBI:59789"/>
    </ligand>
</feature>
<dbReference type="InterPro" id="IPR023165">
    <property type="entry name" value="rRNA_Ade_diMease-like_C"/>
</dbReference>
<comment type="function">
    <text evidence="7">Specifically dimethylates two adjacent adenosines (A1518 and A1519) in the loop of a conserved hairpin near the 3'-end of 16S rRNA in the 30S particle. May play a critical role in biogenesis of 30S subunits.</text>
</comment>
<dbReference type="AlphaFoldDB" id="A0A450TKV0"/>
<evidence type="ECO:0000256" key="2">
    <source>
        <dbReference type="ARBA" id="ARBA00022552"/>
    </source>
</evidence>
<keyword evidence="6 7" id="KW-0694">RNA-binding</keyword>
<evidence type="ECO:0000256" key="4">
    <source>
        <dbReference type="ARBA" id="ARBA00022679"/>
    </source>
</evidence>
<evidence type="ECO:0000259" key="10">
    <source>
        <dbReference type="SMART" id="SM00650"/>
    </source>
</evidence>
<feature type="domain" description="Ribosomal RNA adenine methylase transferase N-terminal" evidence="10">
    <location>
        <begin position="23"/>
        <end position="195"/>
    </location>
</feature>
<protein>
    <recommendedName>
        <fullName evidence="7">Ribosomal RNA small subunit methyltransferase A</fullName>
        <ecNumber evidence="7">2.1.1.182</ecNumber>
    </recommendedName>
    <alternativeName>
        <fullName evidence="7">16S rRNA (adenine(1518)-N(6)/adenine(1519)-N(6))-dimethyltransferase</fullName>
    </alternativeName>
    <alternativeName>
        <fullName evidence="7">16S rRNA dimethyladenosine transferase</fullName>
    </alternativeName>
    <alternativeName>
        <fullName evidence="7">16S rRNA dimethylase</fullName>
    </alternativeName>
    <alternativeName>
        <fullName evidence="7">S-adenosylmethionine-6-N', N'-adenosyl(rRNA) dimethyltransferase</fullName>
    </alternativeName>
</protein>
<keyword evidence="2 7" id="KW-0698">rRNA processing</keyword>
<evidence type="ECO:0000256" key="7">
    <source>
        <dbReference type="HAMAP-Rule" id="MF_00607"/>
    </source>
</evidence>
<dbReference type="SUPFAM" id="SSF53335">
    <property type="entry name" value="S-adenosyl-L-methionine-dependent methyltransferases"/>
    <property type="match status" value="1"/>
</dbReference>
<dbReference type="GO" id="GO:0052908">
    <property type="term" value="F:16S rRNA (adenine(1518)-N(6)/adenine(1519)-N(6))-dimethyltransferase activity"/>
    <property type="evidence" value="ECO:0007669"/>
    <property type="project" value="UniProtKB-EC"/>
</dbReference>
<dbReference type="InterPro" id="IPR020598">
    <property type="entry name" value="rRNA_Ade_methylase_Trfase_N"/>
</dbReference>
<evidence type="ECO:0000256" key="8">
    <source>
        <dbReference type="PROSITE-ProRule" id="PRU01026"/>
    </source>
</evidence>
<dbReference type="PANTHER" id="PTHR11727">
    <property type="entry name" value="DIMETHYLADENOSINE TRANSFERASE"/>
    <property type="match status" value="1"/>
</dbReference>
<dbReference type="EMBL" id="CAADFD010000142">
    <property type="protein sequence ID" value="VFJ68299.1"/>
    <property type="molecule type" value="Genomic_DNA"/>
</dbReference>
<name>A0A450TKV0_9GAMM</name>
<keyword evidence="5 7" id="KW-0949">S-adenosyl-L-methionine</keyword>
<accession>A0A450TKV0</accession>
<feature type="region of interest" description="Disordered" evidence="9">
    <location>
        <begin position="256"/>
        <end position="289"/>
    </location>
</feature>
<reference evidence="11" key="1">
    <citation type="submission" date="2019-02" db="EMBL/GenBank/DDBJ databases">
        <authorList>
            <person name="Gruber-Vodicka R. H."/>
            <person name="Seah K. B. B."/>
        </authorList>
    </citation>
    <scope>NUCLEOTIDE SEQUENCE</scope>
    <source>
        <strain evidence="11">BECK_BZ106</strain>
    </source>
</reference>
<dbReference type="Gene3D" id="3.40.50.150">
    <property type="entry name" value="Vaccinia Virus protein VP39"/>
    <property type="match status" value="1"/>
</dbReference>